<dbReference type="RefSeq" id="WP_086089484.1">
    <property type="nucleotide sequence ID" value="NZ_CP021112.1"/>
</dbReference>
<organism evidence="1 2">
    <name type="scientific">Pseudorhodoplanes sinuspersici</name>
    <dbReference type="NCBI Taxonomy" id="1235591"/>
    <lineage>
        <taxon>Bacteria</taxon>
        <taxon>Pseudomonadati</taxon>
        <taxon>Pseudomonadota</taxon>
        <taxon>Alphaproteobacteria</taxon>
        <taxon>Hyphomicrobiales</taxon>
        <taxon>Pseudorhodoplanes</taxon>
    </lineage>
</organism>
<dbReference type="Proteomes" id="UP000194137">
    <property type="component" value="Chromosome"/>
</dbReference>
<sequence length="73" mass="8245">MSDFLTILVEKVRSEPDRSEPTFAGVYRYFLKVYNYDEAAAKDAMAIFMSGRLPPAVIADLDTFRLNNSGFSD</sequence>
<dbReference type="KEGG" id="psin:CAK95_19810"/>
<dbReference type="EMBL" id="CP021112">
    <property type="protein sequence ID" value="ARQ01089.1"/>
    <property type="molecule type" value="Genomic_DNA"/>
</dbReference>
<dbReference type="AlphaFoldDB" id="A0A1W6ZUI0"/>
<evidence type="ECO:0000313" key="1">
    <source>
        <dbReference type="EMBL" id="ARQ01089.1"/>
    </source>
</evidence>
<gene>
    <name evidence="1" type="ORF">CAK95_19810</name>
</gene>
<keyword evidence="2" id="KW-1185">Reference proteome</keyword>
<evidence type="ECO:0000313" key="2">
    <source>
        <dbReference type="Proteomes" id="UP000194137"/>
    </source>
</evidence>
<proteinExistence type="predicted"/>
<name>A0A1W6ZUI0_9HYPH</name>
<protein>
    <submittedName>
        <fullName evidence="1">Uncharacterized protein</fullName>
    </submittedName>
</protein>
<reference evidence="1 2" key="1">
    <citation type="submission" date="2017-05" db="EMBL/GenBank/DDBJ databases">
        <title>Full genome sequence of Pseudorhodoplanes sinuspersici.</title>
        <authorList>
            <person name="Dastgheib S.M.M."/>
            <person name="Shavandi M."/>
            <person name="Tirandaz H."/>
        </authorList>
    </citation>
    <scope>NUCLEOTIDE SEQUENCE [LARGE SCALE GENOMIC DNA]</scope>
    <source>
        <strain evidence="1 2">RIPI110</strain>
    </source>
</reference>
<accession>A0A1W6ZUI0</accession>